<reference evidence="12" key="1">
    <citation type="journal article" date="2019" name="Int. J. Syst. Evol. Microbiol.">
        <title>The Global Catalogue of Microorganisms (GCM) 10K type strain sequencing project: providing services to taxonomists for standard genome sequencing and annotation.</title>
        <authorList>
            <consortium name="The Broad Institute Genomics Platform"/>
            <consortium name="The Broad Institute Genome Sequencing Center for Infectious Disease"/>
            <person name="Wu L."/>
            <person name="Ma J."/>
        </authorList>
    </citation>
    <scope>NUCLEOTIDE SEQUENCE [LARGE SCALE GENOMIC DNA]</scope>
    <source>
        <strain evidence="12">JCM 30346</strain>
    </source>
</reference>
<protein>
    <recommendedName>
        <fullName evidence="8">Multidrug efflux pump Tap</fullName>
    </recommendedName>
</protein>
<evidence type="ECO:0000256" key="5">
    <source>
        <dbReference type="ARBA" id="ARBA00022989"/>
    </source>
</evidence>
<keyword evidence="6 9" id="KW-0472">Membrane</keyword>
<keyword evidence="12" id="KW-1185">Reference proteome</keyword>
<accession>A0ABW1NC48</accession>
<keyword evidence="3" id="KW-1003">Cell membrane</keyword>
<comment type="subcellular location">
    <subcellularLocation>
        <location evidence="1">Cell inner membrane</location>
        <topology evidence="1">Multi-pass membrane protein</topology>
    </subcellularLocation>
</comment>
<sequence length="404" mass="41671">MARRTALAGYLTAEAISITGSRMSLVALPWLVLTTTGSPALTGLVAALETVPYVVAGMFGAPLVDRVGGRRASVVADLVSFVAMAAIPVLYHLGIWVLAGLVVVVGAGRGVSDIAKRVLLPAAVEGSGLEMARATALYDGVARFGALVGGPVAGVLIVWMGAPGVIFLDAASFALCALIIWVTVRAGGVAEEREPYLTALGNGIRYLRRDRLMLAIVVMMFAINLFDTAALSVFIPVWAQQVVGSPVALGLCSGAFALGALAGNVGLVAFAHRMPRLTVLTVGFLIGGAPRFLALALSDSVVFVTGVMFLAGLGLAAANPIISAVMYDRVPERLHARVFGVATGAAFAGMPVGSLLAGVSVVALGFTPLVVLTAVLCFVTTMVPVAGRKTWRQIDSPGTREFRT</sequence>
<feature type="transmembrane region" description="Helical" evidence="9">
    <location>
        <begin position="277"/>
        <end position="297"/>
    </location>
</feature>
<keyword evidence="2" id="KW-0813">Transport</keyword>
<feature type="transmembrane region" description="Helical" evidence="9">
    <location>
        <begin position="93"/>
        <end position="111"/>
    </location>
</feature>
<dbReference type="InterPro" id="IPR011701">
    <property type="entry name" value="MFS"/>
</dbReference>
<feature type="transmembrane region" description="Helical" evidence="9">
    <location>
        <begin position="339"/>
        <end position="363"/>
    </location>
</feature>
<feature type="transmembrane region" description="Helical" evidence="9">
    <location>
        <begin position="247"/>
        <end position="270"/>
    </location>
</feature>
<dbReference type="SUPFAM" id="SSF103473">
    <property type="entry name" value="MFS general substrate transporter"/>
    <property type="match status" value="1"/>
</dbReference>
<keyword evidence="5 9" id="KW-1133">Transmembrane helix</keyword>
<dbReference type="InterPro" id="IPR036259">
    <property type="entry name" value="MFS_trans_sf"/>
</dbReference>
<dbReference type="EMBL" id="JBHSRF010000004">
    <property type="protein sequence ID" value="MFC6080478.1"/>
    <property type="molecule type" value="Genomic_DNA"/>
</dbReference>
<evidence type="ECO:0000256" key="1">
    <source>
        <dbReference type="ARBA" id="ARBA00004429"/>
    </source>
</evidence>
<feature type="transmembrane region" description="Helical" evidence="9">
    <location>
        <begin position="369"/>
        <end position="387"/>
    </location>
</feature>
<organism evidence="11 12">
    <name type="scientific">Sphaerisporangium aureirubrum</name>
    <dbReference type="NCBI Taxonomy" id="1544736"/>
    <lineage>
        <taxon>Bacteria</taxon>
        <taxon>Bacillati</taxon>
        <taxon>Actinomycetota</taxon>
        <taxon>Actinomycetes</taxon>
        <taxon>Streptosporangiales</taxon>
        <taxon>Streptosporangiaceae</taxon>
        <taxon>Sphaerisporangium</taxon>
    </lineage>
</organism>
<dbReference type="PANTHER" id="PTHR23513">
    <property type="entry name" value="INTEGRAL MEMBRANE EFFLUX PROTEIN-RELATED"/>
    <property type="match status" value="1"/>
</dbReference>
<keyword evidence="4 9" id="KW-0812">Transmembrane</keyword>
<feature type="domain" description="Major facilitator superfamily (MFS) profile" evidence="10">
    <location>
        <begin position="213"/>
        <end position="404"/>
    </location>
</feature>
<evidence type="ECO:0000256" key="2">
    <source>
        <dbReference type="ARBA" id="ARBA00022448"/>
    </source>
</evidence>
<dbReference type="CDD" id="cd06173">
    <property type="entry name" value="MFS_MefA_like"/>
    <property type="match status" value="1"/>
</dbReference>
<evidence type="ECO:0000313" key="11">
    <source>
        <dbReference type="EMBL" id="MFC6080478.1"/>
    </source>
</evidence>
<comment type="similarity">
    <text evidence="7">Belongs to the major facilitator superfamily. Drug:H(+) antiporter-3 (DHA3) (TC 2.A.1.21) family.</text>
</comment>
<evidence type="ECO:0000259" key="10">
    <source>
        <dbReference type="PROSITE" id="PS50850"/>
    </source>
</evidence>
<evidence type="ECO:0000256" key="4">
    <source>
        <dbReference type="ARBA" id="ARBA00022692"/>
    </source>
</evidence>
<feature type="transmembrane region" description="Helical" evidence="9">
    <location>
        <begin position="165"/>
        <end position="184"/>
    </location>
</feature>
<evidence type="ECO:0000256" key="7">
    <source>
        <dbReference type="ARBA" id="ARBA00038075"/>
    </source>
</evidence>
<dbReference type="PROSITE" id="PS50850">
    <property type="entry name" value="MFS"/>
    <property type="match status" value="1"/>
</dbReference>
<dbReference type="Gene3D" id="1.20.1250.20">
    <property type="entry name" value="MFS general substrate transporter like domains"/>
    <property type="match status" value="1"/>
</dbReference>
<comment type="caution">
    <text evidence="11">The sequence shown here is derived from an EMBL/GenBank/DDBJ whole genome shotgun (WGS) entry which is preliminary data.</text>
</comment>
<name>A0ABW1NC48_9ACTN</name>
<dbReference type="RefSeq" id="WP_380747277.1">
    <property type="nucleotide sequence ID" value="NZ_JBHSRF010000004.1"/>
</dbReference>
<gene>
    <name evidence="11" type="ORF">ACFP1K_04870</name>
</gene>
<feature type="transmembrane region" description="Helical" evidence="9">
    <location>
        <begin position="303"/>
        <end position="327"/>
    </location>
</feature>
<feature type="transmembrane region" description="Helical" evidence="9">
    <location>
        <begin position="141"/>
        <end position="159"/>
    </location>
</feature>
<proteinExistence type="inferred from homology"/>
<feature type="transmembrane region" description="Helical" evidence="9">
    <location>
        <begin position="212"/>
        <end position="235"/>
    </location>
</feature>
<dbReference type="InterPro" id="IPR020846">
    <property type="entry name" value="MFS_dom"/>
</dbReference>
<evidence type="ECO:0000313" key="12">
    <source>
        <dbReference type="Proteomes" id="UP001596137"/>
    </source>
</evidence>
<dbReference type="Pfam" id="PF07690">
    <property type="entry name" value="MFS_1"/>
    <property type="match status" value="1"/>
</dbReference>
<evidence type="ECO:0000256" key="3">
    <source>
        <dbReference type="ARBA" id="ARBA00022475"/>
    </source>
</evidence>
<evidence type="ECO:0000256" key="9">
    <source>
        <dbReference type="SAM" id="Phobius"/>
    </source>
</evidence>
<dbReference type="Proteomes" id="UP001596137">
    <property type="component" value="Unassembled WGS sequence"/>
</dbReference>
<dbReference type="PANTHER" id="PTHR23513:SF9">
    <property type="entry name" value="ENTEROBACTIN EXPORTER ENTS"/>
    <property type="match status" value="1"/>
</dbReference>
<evidence type="ECO:0000256" key="6">
    <source>
        <dbReference type="ARBA" id="ARBA00023136"/>
    </source>
</evidence>
<evidence type="ECO:0000256" key="8">
    <source>
        <dbReference type="ARBA" id="ARBA00040914"/>
    </source>
</evidence>